<sequence length="218" mass="25183">MEMSLKQVEEMQFIHQKLGCQILPPLVMDDKGIRRSEKYVGATNLKLENGRYWRNLEEISTIIIPVSCQSNVRKCQNQLILKIEKDSREVEVNDTRRQIGSLVVLQKHLDQLNYMVKDTVGGEFEIKKLASKVDTNQVSEPVDCGVMAIIIANHLALELQGEPIFQIFSNDWLRSHRYYLMFNLELGFTKMEIGKSGHSVREEESELSIDKKSSLLWK</sequence>
<evidence type="ECO:0000313" key="1">
    <source>
        <dbReference type="EMBL" id="KEJ82687.1"/>
    </source>
</evidence>
<dbReference type="EMBL" id="ARYC01006817">
    <property type="protein sequence ID" value="KEJ82687.1"/>
    <property type="molecule type" value="Genomic_DNA"/>
</dbReference>
<evidence type="ECO:0000313" key="2">
    <source>
        <dbReference type="Proteomes" id="UP000053232"/>
    </source>
</evidence>
<gene>
    <name evidence="1" type="ORF">OXYTRIMIC_292</name>
</gene>
<name>A0A073IBA0_9SPIT</name>
<proteinExistence type="predicted"/>
<protein>
    <recommendedName>
        <fullName evidence="3">Ubiquitin-like protease family profile domain-containing protein</fullName>
    </recommendedName>
</protein>
<comment type="caution">
    <text evidence="1">The sequence shown here is derived from an EMBL/GenBank/DDBJ whole genome shotgun (WGS) entry which is preliminary data.</text>
</comment>
<dbReference type="Proteomes" id="UP000053232">
    <property type="component" value="Unassembled WGS sequence"/>
</dbReference>
<dbReference type="AlphaFoldDB" id="A0A073IBA0"/>
<keyword evidence="2" id="KW-1185">Reference proteome</keyword>
<reference evidence="2" key="1">
    <citation type="journal article" date="2014" name="Cell">
        <title>The Architecture of a Scrambled Genome Reveals Massive Levels of Genomic Rearrangement during Development.</title>
        <authorList>
            <person name="Chen X."/>
            <person name="Bracht J.R."/>
            <person name="Goldman A.D."/>
            <person name="Dolzhenko E."/>
            <person name="Clay D.M."/>
            <person name="Swart E.C."/>
            <person name="Perlman D.H."/>
            <person name="Doak T.G."/>
            <person name="Stuart A."/>
            <person name="Amemiya C.T."/>
            <person name="Sebra R.P."/>
            <person name="Landweber L.F."/>
        </authorList>
    </citation>
    <scope>NUCLEOTIDE SEQUENCE [LARGE SCALE GENOMIC DNA]</scope>
    <source>
        <strain evidence="2">JRB310</strain>
    </source>
</reference>
<evidence type="ECO:0008006" key="3">
    <source>
        <dbReference type="Google" id="ProtNLM"/>
    </source>
</evidence>
<accession>A0A073IBA0</accession>
<organism evidence="1 2">
    <name type="scientific">Oxytricha trifallax</name>
    <dbReference type="NCBI Taxonomy" id="1172189"/>
    <lineage>
        <taxon>Eukaryota</taxon>
        <taxon>Sar</taxon>
        <taxon>Alveolata</taxon>
        <taxon>Ciliophora</taxon>
        <taxon>Intramacronucleata</taxon>
        <taxon>Spirotrichea</taxon>
        <taxon>Stichotrichia</taxon>
        <taxon>Sporadotrichida</taxon>
        <taxon>Oxytrichidae</taxon>
        <taxon>Oxytrichinae</taxon>
        <taxon>Oxytricha</taxon>
    </lineage>
</organism>